<sequence length="282" mass="32756">MAGSDKMFRTAMFGGYNREDVEEYVRTVEHEIDSIKVLHQKEKAELLSRLEESEAKADYSEQILNAEKEREGKVREEEKAKEEPKEEPKEESREETGEEKAAEEDVSGKLRLEIEELKAEIEKKDQELEKLNEKKGDGLFDYETVIRIMEEARHNAQLIEKEAAQKALSMVEEAKTKAREEEERQKGIIASRVNAQLEEKGIQLMAAKYKIEQYMKEIESAQQGLYNLNARMEKMVKDMPARLDDYWEGEHYRELENKNGEKILENEKEPSDISGIIHADGL</sequence>
<reference evidence="3" key="2">
    <citation type="submission" date="2021-04" db="EMBL/GenBank/DDBJ databases">
        <authorList>
            <person name="Gilroy R."/>
        </authorList>
    </citation>
    <scope>NUCLEOTIDE SEQUENCE</scope>
    <source>
        <strain evidence="3">ChiSxjej1B13-11762</strain>
    </source>
</reference>
<dbReference type="Proteomes" id="UP000824263">
    <property type="component" value="Unassembled WGS sequence"/>
</dbReference>
<feature type="compositionally biased region" description="Basic and acidic residues" evidence="2">
    <location>
        <begin position="66"/>
        <end position="100"/>
    </location>
</feature>
<dbReference type="EMBL" id="DXGF01000008">
    <property type="protein sequence ID" value="HIW82765.1"/>
    <property type="molecule type" value="Genomic_DNA"/>
</dbReference>
<evidence type="ECO:0008006" key="5">
    <source>
        <dbReference type="Google" id="ProtNLM"/>
    </source>
</evidence>
<keyword evidence="1" id="KW-0175">Coiled coil</keyword>
<name>A0A9D1R879_9FIRM</name>
<evidence type="ECO:0000256" key="1">
    <source>
        <dbReference type="SAM" id="Coils"/>
    </source>
</evidence>
<organism evidence="3 4">
    <name type="scientific">Candidatus Dorea gallistercoris</name>
    <dbReference type="NCBI Taxonomy" id="2838542"/>
    <lineage>
        <taxon>Bacteria</taxon>
        <taxon>Bacillati</taxon>
        <taxon>Bacillota</taxon>
        <taxon>Clostridia</taxon>
        <taxon>Lachnospirales</taxon>
        <taxon>Lachnospiraceae</taxon>
        <taxon>Dorea</taxon>
    </lineage>
</organism>
<gene>
    <name evidence="3" type="ORF">H9873_00345</name>
</gene>
<evidence type="ECO:0000256" key="2">
    <source>
        <dbReference type="SAM" id="MobiDB-lite"/>
    </source>
</evidence>
<proteinExistence type="predicted"/>
<comment type="caution">
    <text evidence="3">The sequence shown here is derived from an EMBL/GenBank/DDBJ whole genome shotgun (WGS) entry which is preliminary data.</text>
</comment>
<dbReference type="AlphaFoldDB" id="A0A9D1R879"/>
<protein>
    <recommendedName>
        <fullName evidence="5">DivIVA domain-containing protein</fullName>
    </recommendedName>
</protein>
<evidence type="ECO:0000313" key="4">
    <source>
        <dbReference type="Proteomes" id="UP000824263"/>
    </source>
</evidence>
<reference evidence="3" key="1">
    <citation type="journal article" date="2021" name="PeerJ">
        <title>Extensive microbial diversity within the chicken gut microbiome revealed by metagenomics and culture.</title>
        <authorList>
            <person name="Gilroy R."/>
            <person name="Ravi A."/>
            <person name="Getino M."/>
            <person name="Pursley I."/>
            <person name="Horton D.L."/>
            <person name="Alikhan N.F."/>
            <person name="Baker D."/>
            <person name="Gharbi K."/>
            <person name="Hall N."/>
            <person name="Watson M."/>
            <person name="Adriaenssens E.M."/>
            <person name="Foster-Nyarko E."/>
            <person name="Jarju S."/>
            <person name="Secka A."/>
            <person name="Antonio M."/>
            <person name="Oren A."/>
            <person name="Chaudhuri R.R."/>
            <person name="La Ragione R."/>
            <person name="Hildebrand F."/>
            <person name="Pallen M.J."/>
        </authorList>
    </citation>
    <scope>NUCLEOTIDE SEQUENCE</scope>
    <source>
        <strain evidence="3">ChiSxjej1B13-11762</strain>
    </source>
</reference>
<feature type="region of interest" description="Disordered" evidence="2">
    <location>
        <begin position="51"/>
        <end position="108"/>
    </location>
</feature>
<feature type="coiled-coil region" evidence="1">
    <location>
        <begin position="161"/>
        <end position="231"/>
    </location>
</feature>
<accession>A0A9D1R879</accession>
<evidence type="ECO:0000313" key="3">
    <source>
        <dbReference type="EMBL" id="HIW82765.1"/>
    </source>
</evidence>